<evidence type="ECO:0000256" key="9">
    <source>
        <dbReference type="PIRSR" id="PIRSR601834-1"/>
    </source>
</evidence>
<dbReference type="FunFam" id="3.40.50.80:FF:000009">
    <property type="entry name" value="NADH-cytochrome b5 reductase"/>
    <property type="match status" value="1"/>
</dbReference>
<dbReference type="PROSITE" id="PS51384">
    <property type="entry name" value="FAD_FR"/>
    <property type="match status" value="1"/>
</dbReference>
<dbReference type="Gene3D" id="2.40.30.10">
    <property type="entry name" value="Translation factors"/>
    <property type="match status" value="1"/>
</dbReference>
<dbReference type="CDD" id="cd06183">
    <property type="entry name" value="cyt_b5_reduct_like"/>
    <property type="match status" value="1"/>
</dbReference>
<evidence type="ECO:0000259" key="11">
    <source>
        <dbReference type="PROSITE" id="PS51384"/>
    </source>
</evidence>
<dbReference type="GeneID" id="54294638"/>
<reference evidence="12" key="1">
    <citation type="journal article" date="2020" name="Stud. Mycol.">
        <title>101 Dothideomycetes genomes: a test case for predicting lifestyles and emergence of pathogens.</title>
        <authorList>
            <person name="Haridas S."/>
            <person name="Albert R."/>
            <person name="Binder M."/>
            <person name="Bloem J."/>
            <person name="Labutti K."/>
            <person name="Salamov A."/>
            <person name="Andreopoulos B."/>
            <person name="Baker S."/>
            <person name="Barry K."/>
            <person name="Bills G."/>
            <person name="Bluhm B."/>
            <person name="Cannon C."/>
            <person name="Castanera R."/>
            <person name="Culley D."/>
            <person name="Daum C."/>
            <person name="Ezra D."/>
            <person name="Gonzalez J."/>
            <person name="Henrissat B."/>
            <person name="Kuo A."/>
            <person name="Liang C."/>
            <person name="Lipzen A."/>
            <person name="Lutzoni F."/>
            <person name="Magnuson J."/>
            <person name="Mondo S."/>
            <person name="Nolan M."/>
            <person name="Ohm R."/>
            <person name="Pangilinan J."/>
            <person name="Park H.-J."/>
            <person name="Ramirez L."/>
            <person name="Alfaro M."/>
            <person name="Sun H."/>
            <person name="Tritt A."/>
            <person name="Yoshinaga Y."/>
            <person name="Zwiers L.-H."/>
            <person name="Turgeon B."/>
            <person name="Goodwin S."/>
            <person name="Spatafora J."/>
            <person name="Crous P."/>
            <person name="Grigoriev I."/>
        </authorList>
    </citation>
    <scope>NUCLEOTIDE SEQUENCE</scope>
    <source>
        <strain evidence="12">CBS 121167</strain>
    </source>
</reference>
<protein>
    <recommendedName>
        <fullName evidence="10">NADH-cytochrome b5 reductase</fullName>
        <ecNumber evidence="10">1.6.2.2</ecNumber>
    </recommendedName>
</protein>
<evidence type="ECO:0000256" key="4">
    <source>
        <dbReference type="ARBA" id="ARBA00022630"/>
    </source>
</evidence>
<feature type="binding site" evidence="9">
    <location>
        <position position="90"/>
    </location>
    <ligand>
        <name>FAD</name>
        <dbReference type="ChEBI" id="CHEBI:57692"/>
    </ligand>
</feature>
<dbReference type="InterPro" id="IPR017927">
    <property type="entry name" value="FAD-bd_FR_type"/>
</dbReference>
<evidence type="ECO:0000256" key="5">
    <source>
        <dbReference type="ARBA" id="ARBA00022827"/>
    </source>
</evidence>
<comment type="similarity">
    <text evidence="3 10">Belongs to the flavoprotein pyridine nucleotide cytochrome reductase family.</text>
</comment>
<organism evidence="12 13">
    <name type="scientific">Aplosporella prunicola CBS 121167</name>
    <dbReference type="NCBI Taxonomy" id="1176127"/>
    <lineage>
        <taxon>Eukaryota</taxon>
        <taxon>Fungi</taxon>
        <taxon>Dikarya</taxon>
        <taxon>Ascomycota</taxon>
        <taxon>Pezizomycotina</taxon>
        <taxon>Dothideomycetes</taxon>
        <taxon>Dothideomycetes incertae sedis</taxon>
        <taxon>Botryosphaeriales</taxon>
        <taxon>Aplosporellaceae</taxon>
        <taxon>Aplosporella</taxon>
    </lineage>
</organism>
<evidence type="ECO:0000256" key="8">
    <source>
        <dbReference type="ARBA" id="ARBA00023136"/>
    </source>
</evidence>
<dbReference type="Proteomes" id="UP000799438">
    <property type="component" value="Unassembled WGS sequence"/>
</dbReference>
<dbReference type="SUPFAM" id="SSF52343">
    <property type="entry name" value="Ferredoxin reductase-like, C-terminal NADP-linked domain"/>
    <property type="match status" value="1"/>
</dbReference>
<accession>A0A6A6B7D1</accession>
<feature type="binding site" evidence="9">
    <location>
        <position position="65"/>
    </location>
    <ligand>
        <name>FAD</name>
        <dbReference type="ChEBI" id="CHEBI:57692"/>
    </ligand>
</feature>
<feature type="binding site" evidence="9">
    <location>
        <position position="82"/>
    </location>
    <ligand>
        <name>FAD</name>
        <dbReference type="ChEBI" id="CHEBI:57692"/>
    </ligand>
</feature>
<evidence type="ECO:0000256" key="7">
    <source>
        <dbReference type="ARBA" id="ARBA00023027"/>
    </source>
</evidence>
<dbReference type="Pfam" id="PF00175">
    <property type="entry name" value="NAD_binding_1"/>
    <property type="match status" value="1"/>
</dbReference>
<feature type="binding site" evidence="9">
    <location>
        <position position="131"/>
    </location>
    <ligand>
        <name>FAD</name>
        <dbReference type="ChEBI" id="CHEBI:57692"/>
    </ligand>
</feature>
<dbReference type="GO" id="GO:0090524">
    <property type="term" value="F:cytochrome-b5 reductase activity, acting on NADH"/>
    <property type="evidence" value="ECO:0007669"/>
    <property type="project" value="UniProtKB-EC"/>
</dbReference>
<dbReference type="EC" id="1.6.2.2" evidence="10"/>
<evidence type="ECO:0000256" key="6">
    <source>
        <dbReference type="ARBA" id="ARBA00023002"/>
    </source>
</evidence>
<dbReference type="GO" id="GO:0005741">
    <property type="term" value="C:mitochondrial outer membrane"/>
    <property type="evidence" value="ECO:0007669"/>
    <property type="project" value="UniProtKB-SubCell"/>
</dbReference>
<dbReference type="InterPro" id="IPR017938">
    <property type="entry name" value="Riboflavin_synthase-like_b-brl"/>
</dbReference>
<evidence type="ECO:0000313" key="13">
    <source>
        <dbReference type="Proteomes" id="UP000799438"/>
    </source>
</evidence>
<dbReference type="InterPro" id="IPR008333">
    <property type="entry name" value="Cbr1-like_FAD-bd_dom"/>
</dbReference>
<feature type="domain" description="FAD-binding FR-type" evidence="11">
    <location>
        <begin position="9"/>
        <end position="115"/>
    </location>
</feature>
<feature type="binding site" evidence="9">
    <location>
        <position position="88"/>
    </location>
    <ligand>
        <name>FAD</name>
        <dbReference type="ChEBI" id="CHEBI:57692"/>
    </ligand>
</feature>
<dbReference type="PRINTS" id="PR00371">
    <property type="entry name" value="FPNCR"/>
</dbReference>
<comment type="subcellular location">
    <subcellularLocation>
        <location evidence="2">Mitochondrion outer membrane</location>
        <topology evidence="2">Single-pass membrane protein</topology>
    </subcellularLocation>
</comment>
<gene>
    <name evidence="12" type="ORF">K452DRAFT_231111</name>
</gene>
<dbReference type="OrthoDB" id="432685at2759"/>
<keyword evidence="5 9" id="KW-0274">FAD</keyword>
<keyword evidence="8" id="KW-0472">Membrane</keyword>
<evidence type="ECO:0000256" key="2">
    <source>
        <dbReference type="ARBA" id="ARBA00004572"/>
    </source>
</evidence>
<dbReference type="InterPro" id="IPR001433">
    <property type="entry name" value="OxRdtase_FAD/NAD-bd"/>
</dbReference>
<evidence type="ECO:0000256" key="10">
    <source>
        <dbReference type="RuleBase" id="RU361226"/>
    </source>
</evidence>
<comment type="cofactor">
    <cofactor evidence="1 9 10">
        <name>FAD</name>
        <dbReference type="ChEBI" id="CHEBI:57692"/>
    </cofactor>
</comment>
<dbReference type="Pfam" id="PF00970">
    <property type="entry name" value="FAD_binding_6"/>
    <property type="match status" value="1"/>
</dbReference>
<dbReference type="InterPro" id="IPR001834">
    <property type="entry name" value="CBR-like"/>
</dbReference>
<evidence type="ECO:0000256" key="1">
    <source>
        <dbReference type="ARBA" id="ARBA00001974"/>
    </source>
</evidence>
<name>A0A6A6B7D1_9PEZI</name>
<dbReference type="PANTHER" id="PTHR19370:SF101">
    <property type="entry name" value="NADH-CYTOCHROME B5 REDUCTASE"/>
    <property type="match status" value="1"/>
</dbReference>
<dbReference type="Gene3D" id="3.40.50.80">
    <property type="entry name" value="Nucleotide-binding domain of ferredoxin-NADP reductase (FNR) module"/>
    <property type="match status" value="1"/>
</dbReference>
<keyword evidence="7 10" id="KW-0520">NAD</keyword>
<dbReference type="PRINTS" id="PR00406">
    <property type="entry name" value="CYTB5RDTASE"/>
</dbReference>
<dbReference type="AlphaFoldDB" id="A0A6A6B7D1"/>
<proteinExistence type="inferred from homology"/>
<feature type="binding site" evidence="9">
    <location>
        <position position="63"/>
    </location>
    <ligand>
        <name>FAD</name>
        <dbReference type="ChEBI" id="CHEBI:57692"/>
    </ligand>
</feature>
<dbReference type="InterPro" id="IPR001709">
    <property type="entry name" value="Flavoprot_Pyr_Nucl_cyt_Rdtase"/>
</dbReference>
<evidence type="ECO:0000313" key="12">
    <source>
        <dbReference type="EMBL" id="KAF2139806.1"/>
    </source>
</evidence>
<keyword evidence="4 9" id="KW-0285">Flavoprotein</keyword>
<keyword evidence="6 10" id="KW-0560">Oxidoreductase</keyword>
<feature type="binding site" evidence="9">
    <location>
        <position position="64"/>
    </location>
    <ligand>
        <name>FAD</name>
        <dbReference type="ChEBI" id="CHEBI:57692"/>
    </ligand>
</feature>
<keyword evidence="13" id="KW-1185">Reference proteome</keyword>
<comment type="catalytic activity">
    <reaction evidence="10">
        <text>2 Fe(III)-[cytochrome b5] + NADH = 2 Fe(II)-[cytochrome b5] + NAD(+) + H(+)</text>
        <dbReference type="Rhea" id="RHEA:46680"/>
        <dbReference type="Rhea" id="RHEA-COMP:10438"/>
        <dbReference type="Rhea" id="RHEA-COMP:10439"/>
        <dbReference type="ChEBI" id="CHEBI:15378"/>
        <dbReference type="ChEBI" id="CHEBI:29033"/>
        <dbReference type="ChEBI" id="CHEBI:29034"/>
        <dbReference type="ChEBI" id="CHEBI:57540"/>
        <dbReference type="ChEBI" id="CHEBI:57945"/>
        <dbReference type="EC" id="1.6.2.2"/>
    </reaction>
</comment>
<dbReference type="EMBL" id="ML995491">
    <property type="protein sequence ID" value="KAF2139806.1"/>
    <property type="molecule type" value="Genomic_DNA"/>
</dbReference>
<feature type="binding site" evidence="9">
    <location>
        <position position="80"/>
    </location>
    <ligand>
        <name>FAD</name>
        <dbReference type="ChEBI" id="CHEBI:57692"/>
    </ligand>
</feature>
<dbReference type="RefSeq" id="XP_033395519.1">
    <property type="nucleotide sequence ID" value="XM_033537142.1"/>
</dbReference>
<dbReference type="PANTHER" id="PTHR19370">
    <property type="entry name" value="NADH-CYTOCHROME B5 REDUCTASE"/>
    <property type="match status" value="1"/>
</dbReference>
<dbReference type="GO" id="GO:0006696">
    <property type="term" value="P:ergosterol biosynthetic process"/>
    <property type="evidence" value="ECO:0007669"/>
    <property type="project" value="TreeGrafter"/>
</dbReference>
<sequence length="257" mass="28200">MSQATFGSLGPRRLALDSVQEVNHNTKLLRFKLPNAGDHSGLALTSSVLTLSWPQGGFLPTVRPYTPVSHSDEQGHLDLLVKRYPQGKGSGYLHSLTPGQTLTFMAAIRGYAWKPNQYPHITMIAGGAGITPMYQLIQGILKNPEDKTKITLVFGNNSDEDILLKKELDAFARQYPSRFDVHYTVSNPAEGSPHRKGHVTKEFLQETIGDAHGRNTKIFLCGPPAMEAALAKSGGFSSKQGSVLEQLGYTKDMVYKF</sequence>
<dbReference type="InterPro" id="IPR039261">
    <property type="entry name" value="FNR_nucleotide-bd"/>
</dbReference>
<evidence type="ECO:0000256" key="3">
    <source>
        <dbReference type="ARBA" id="ARBA00006105"/>
    </source>
</evidence>
<dbReference type="SUPFAM" id="SSF63380">
    <property type="entry name" value="Riboflavin synthase domain-like"/>
    <property type="match status" value="1"/>
</dbReference>